<protein>
    <submittedName>
        <fullName evidence="6">Pirin family protein</fullName>
    </submittedName>
</protein>
<dbReference type="PANTHER" id="PTHR13903">
    <property type="entry name" value="PIRIN-RELATED"/>
    <property type="match status" value="1"/>
</dbReference>
<dbReference type="InterPro" id="IPR012093">
    <property type="entry name" value="Pirin"/>
</dbReference>
<evidence type="ECO:0000256" key="2">
    <source>
        <dbReference type="PIRSR" id="PIRSR006232-1"/>
    </source>
</evidence>
<accession>A0A6C1KDI3</accession>
<keyword evidence="2" id="KW-0479">Metal-binding</keyword>
<dbReference type="InterPro" id="IPR014710">
    <property type="entry name" value="RmlC-like_jellyroll"/>
</dbReference>
<feature type="binding site" evidence="2">
    <location>
        <position position="119"/>
    </location>
    <ligand>
        <name>Fe cation</name>
        <dbReference type="ChEBI" id="CHEBI:24875"/>
    </ligand>
</feature>
<sequence>MSFAPCPDPTPGDARSCDAVETVIIPRAHDIGGMEVARVLPSPQGQMIGPFIFFDRMGPVRFTAHQAQDVRPHPHIGLATVTYLFDGTMVHRDSLGNERVIAPGAVNLMTAGRGIVHSERHEATVKDRGGPLFGIQSWIALPKAREEDTPDFLHTSAEDLPVVSEGGLTARIILGSAFGVSSPVALASPATYAEVTLAPGARLPIDPTHEDRAVFTLEGEVEVDGVPFEPGRMLVIRRGLATSARALTPARLMLMGGEPLEGPRYIWWNFVSSDLERLDAAKAAWRAGRFDLIPMDHDEFIPAPEDGAGRPRPQAPRP</sequence>
<gene>
    <name evidence="6" type="ORF">FBQ73_15350</name>
</gene>
<name>A0A6C1KDI3_XANAU</name>
<dbReference type="GO" id="GO:0046872">
    <property type="term" value="F:metal ion binding"/>
    <property type="evidence" value="ECO:0007669"/>
    <property type="project" value="UniProtKB-KW"/>
</dbReference>
<feature type="binding site" evidence="2">
    <location>
        <position position="73"/>
    </location>
    <ligand>
        <name>Fe cation</name>
        <dbReference type="ChEBI" id="CHEBI:24875"/>
    </ligand>
</feature>
<feature type="domain" description="Pirin C-terminal" evidence="5">
    <location>
        <begin position="192"/>
        <end position="291"/>
    </location>
</feature>
<reference evidence="6 7" key="1">
    <citation type="submission" date="2019-05" db="EMBL/GenBank/DDBJ databases">
        <authorList>
            <person name="Zhou X."/>
        </authorList>
    </citation>
    <scope>NUCLEOTIDE SEQUENCE [LARGE SCALE GENOMIC DNA]</scope>
    <source>
        <strain evidence="6 7">DSM 432</strain>
    </source>
</reference>
<dbReference type="CDD" id="cd02247">
    <property type="entry name" value="cupin_pirin_C"/>
    <property type="match status" value="1"/>
</dbReference>
<organism evidence="6 7">
    <name type="scientific">Xanthobacter autotrophicus</name>
    <dbReference type="NCBI Taxonomy" id="280"/>
    <lineage>
        <taxon>Bacteria</taxon>
        <taxon>Pseudomonadati</taxon>
        <taxon>Pseudomonadota</taxon>
        <taxon>Alphaproteobacteria</taxon>
        <taxon>Hyphomicrobiales</taxon>
        <taxon>Xanthobacteraceae</taxon>
        <taxon>Xanthobacter</taxon>
    </lineage>
</organism>
<evidence type="ECO:0000259" key="5">
    <source>
        <dbReference type="Pfam" id="PF05726"/>
    </source>
</evidence>
<evidence type="ECO:0000313" key="6">
    <source>
        <dbReference type="EMBL" id="TLX42212.1"/>
    </source>
</evidence>
<comment type="similarity">
    <text evidence="1 3">Belongs to the pirin family.</text>
</comment>
<proteinExistence type="inferred from homology"/>
<dbReference type="EMBL" id="VAUP01000031">
    <property type="protein sequence ID" value="TLX42212.1"/>
    <property type="molecule type" value="Genomic_DNA"/>
</dbReference>
<evidence type="ECO:0000256" key="1">
    <source>
        <dbReference type="ARBA" id="ARBA00008416"/>
    </source>
</evidence>
<dbReference type="Gene3D" id="2.60.120.10">
    <property type="entry name" value="Jelly Rolls"/>
    <property type="match status" value="2"/>
</dbReference>
<comment type="caution">
    <text evidence="6">The sequence shown here is derived from an EMBL/GenBank/DDBJ whole genome shotgun (WGS) entry which is preliminary data.</text>
</comment>
<evidence type="ECO:0000256" key="3">
    <source>
        <dbReference type="RuleBase" id="RU003457"/>
    </source>
</evidence>
<dbReference type="RefSeq" id="WP_138400352.1">
    <property type="nucleotide sequence ID" value="NZ_JBAFVI010000003.1"/>
</dbReference>
<dbReference type="InterPro" id="IPR003829">
    <property type="entry name" value="Pirin_N_dom"/>
</dbReference>
<dbReference type="PIRSF" id="PIRSF006232">
    <property type="entry name" value="Pirin"/>
    <property type="match status" value="1"/>
</dbReference>
<evidence type="ECO:0000313" key="7">
    <source>
        <dbReference type="Proteomes" id="UP000305131"/>
    </source>
</evidence>
<keyword evidence="2" id="KW-0408">Iron</keyword>
<dbReference type="PANTHER" id="PTHR13903:SF8">
    <property type="entry name" value="PIRIN"/>
    <property type="match status" value="1"/>
</dbReference>
<feature type="binding site" evidence="2">
    <location>
        <position position="117"/>
    </location>
    <ligand>
        <name>Fe cation</name>
        <dbReference type="ChEBI" id="CHEBI:24875"/>
    </ligand>
</feature>
<feature type="binding site" evidence="2">
    <location>
        <position position="75"/>
    </location>
    <ligand>
        <name>Fe cation</name>
        <dbReference type="ChEBI" id="CHEBI:24875"/>
    </ligand>
</feature>
<dbReference type="Proteomes" id="UP000305131">
    <property type="component" value="Unassembled WGS sequence"/>
</dbReference>
<evidence type="ECO:0000259" key="4">
    <source>
        <dbReference type="Pfam" id="PF02678"/>
    </source>
</evidence>
<dbReference type="GeneID" id="95774828"/>
<dbReference type="SUPFAM" id="SSF51182">
    <property type="entry name" value="RmlC-like cupins"/>
    <property type="match status" value="1"/>
</dbReference>
<dbReference type="InterPro" id="IPR008778">
    <property type="entry name" value="Pirin_C_dom"/>
</dbReference>
<comment type="cofactor">
    <cofactor evidence="2">
        <name>Fe cation</name>
        <dbReference type="ChEBI" id="CHEBI:24875"/>
    </cofactor>
    <text evidence="2">Binds 1 Fe cation per subunit.</text>
</comment>
<feature type="domain" description="Pirin N-terminal" evidence="4">
    <location>
        <begin position="34"/>
        <end position="139"/>
    </location>
</feature>
<dbReference type="CDD" id="cd02909">
    <property type="entry name" value="cupin_pirin_N"/>
    <property type="match status" value="1"/>
</dbReference>
<dbReference type="Pfam" id="PF02678">
    <property type="entry name" value="Pirin"/>
    <property type="match status" value="1"/>
</dbReference>
<dbReference type="AlphaFoldDB" id="A0A6C1KDI3"/>
<dbReference type="Pfam" id="PF05726">
    <property type="entry name" value="Pirin_C"/>
    <property type="match status" value="1"/>
</dbReference>
<dbReference type="OrthoDB" id="9780903at2"/>
<dbReference type="InterPro" id="IPR011051">
    <property type="entry name" value="RmlC_Cupin_sf"/>
</dbReference>